<feature type="transmembrane region" description="Helical" evidence="5">
    <location>
        <begin position="238"/>
        <end position="259"/>
    </location>
</feature>
<protein>
    <submittedName>
        <fullName evidence="6">Transporter (Formate/nitrite transporter family protein)</fullName>
    </submittedName>
</protein>
<dbReference type="Proteomes" id="UP000285310">
    <property type="component" value="Unassembled WGS sequence"/>
</dbReference>
<evidence type="ECO:0000256" key="3">
    <source>
        <dbReference type="ARBA" id="ARBA00022989"/>
    </source>
</evidence>
<dbReference type="InterPro" id="IPR000292">
    <property type="entry name" value="For/NO2_transpt"/>
</dbReference>
<gene>
    <name evidence="6" type="ORF">SAJA_11830</name>
</gene>
<evidence type="ECO:0000256" key="2">
    <source>
        <dbReference type="ARBA" id="ARBA00022692"/>
    </source>
</evidence>
<accession>A0A423PK62</accession>
<evidence type="ECO:0000256" key="4">
    <source>
        <dbReference type="ARBA" id="ARBA00023136"/>
    </source>
</evidence>
<keyword evidence="3 5" id="KW-1133">Transmembrane helix</keyword>
<reference evidence="6 7" key="1">
    <citation type="submission" date="2013-10" db="EMBL/GenBank/DDBJ databases">
        <title>Salinisphaera japonica YTM-1 Genome Sequencing.</title>
        <authorList>
            <person name="Lai Q."/>
            <person name="Li C."/>
            <person name="Shao Z."/>
        </authorList>
    </citation>
    <scope>NUCLEOTIDE SEQUENCE [LARGE SCALE GENOMIC DNA]</scope>
    <source>
        <strain evidence="6 7">YTM-1</strain>
    </source>
</reference>
<keyword evidence="2 5" id="KW-0812">Transmembrane</keyword>
<feature type="transmembrane region" description="Helical" evidence="5">
    <location>
        <begin position="165"/>
        <end position="188"/>
    </location>
</feature>
<dbReference type="OrthoDB" id="261587at2"/>
<dbReference type="EMBL" id="AYKG01000040">
    <property type="protein sequence ID" value="ROO25984.1"/>
    <property type="molecule type" value="Genomic_DNA"/>
</dbReference>
<dbReference type="GO" id="GO:0015499">
    <property type="term" value="F:formate transmembrane transporter activity"/>
    <property type="evidence" value="ECO:0007669"/>
    <property type="project" value="TreeGrafter"/>
</dbReference>
<dbReference type="AlphaFoldDB" id="A0A423PK62"/>
<sequence length="266" mass="28863">MAEHNSNASAQEIHGTRLTARAVFEAISRDGEEELARSALSLWWSALAAGLAISMSVLGKAFFYESLPEAPWRGLVSNLGYAFGFLIVILGRMQLFTENTITVVLPLARHFSLRGLGKAARLWVIVLLGNLLGTLIIAWFTFYVMGTPAQIDALISLSKPVFDNSAGMMLIKAVPAGFLIAAVVWMLPNSRGFELWMILILTYLIGLGSFVHIIVGSAEAYLLWFAGQIDIGQVGLQFLIPAFAGNVIGGTLLFSLLAYGQVQEKV</sequence>
<feature type="transmembrane region" description="Helical" evidence="5">
    <location>
        <begin position="195"/>
        <end position="218"/>
    </location>
</feature>
<dbReference type="PANTHER" id="PTHR30520:SF2">
    <property type="entry name" value="INNER MEMBRANE PROTEIN YFDC"/>
    <property type="match status" value="1"/>
</dbReference>
<dbReference type="Pfam" id="PF01226">
    <property type="entry name" value="Form_Nir_trans"/>
    <property type="match status" value="1"/>
</dbReference>
<name>A0A423PK62_9GAMM</name>
<keyword evidence="4 5" id="KW-0472">Membrane</keyword>
<dbReference type="Gene3D" id="1.20.1080.10">
    <property type="entry name" value="Glycerol uptake facilitator protein"/>
    <property type="match status" value="1"/>
</dbReference>
<comment type="caution">
    <text evidence="6">The sequence shown here is derived from an EMBL/GenBank/DDBJ whole genome shotgun (WGS) entry which is preliminary data.</text>
</comment>
<feature type="transmembrane region" description="Helical" evidence="5">
    <location>
        <begin position="42"/>
        <end position="63"/>
    </location>
</feature>
<evidence type="ECO:0000313" key="7">
    <source>
        <dbReference type="Proteomes" id="UP000285310"/>
    </source>
</evidence>
<evidence type="ECO:0000256" key="5">
    <source>
        <dbReference type="SAM" id="Phobius"/>
    </source>
</evidence>
<dbReference type="InParanoid" id="A0A423PK62"/>
<dbReference type="InterPro" id="IPR023271">
    <property type="entry name" value="Aquaporin-like"/>
</dbReference>
<comment type="subcellular location">
    <subcellularLocation>
        <location evidence="1">Membrane</location>
        <topology evidence="1">Multi-pass membrane protein</topology>
    </subcellularLocation>
</comment>
<evidence type="ECO:0000313" key="6">
    <source>
        <dbReference type="EMBL" id="ROO25984.1"/>
    </source>
</evidence>
<feature type="transmembrane region" description="Helical" evidence="5">
    <location>
        <begin position="120"/>
        <end position="145"/>
    </location>
</feature>
<evidence type="ECO:0000256" key="1">
    <source>
        <dbReference type="ARBA" id="ARBA00004141"/>
    </source>
</evidence>
<dbReference type="GO" id="GO:0005886">
    <property type="term" value="C:plasma membrane"/>
    <property type="evidence" value="ECO:0007669"/>
    <property type="project" value="TreeGrafter"/>
</dbReference>
<dbReference type="PANTHER" id="PTHR30520">
    <property type="entry name" value="FORMATE TRANSPORTER-RELATED"/>
    <property type="match status" value="1"/>
</dbReference>
<dbReference type="RefSeq" id="WP_123658843.1">
    <property type="nucleotide sequence ID" value="NZ_AYKG01000040.1"/>
</dbReference>
<dbReference type="FunCoup" id="A0A423PK62">
    <property type="interactions" value="10"/>
</dbReference>
<keyword evidence="7" id="KW-1185">Reference proteome</keyword>
<organism evidence="6 7">
    <name type="scientific">Salinisphaera japonica YTM-1</name>
    <dbReference type="NCBI Taxonomy" id="1209778"/>
    <lineage>
        <taxon>Bacteria</taxon>
        <taxon>Pseudomonadati</taxon>
        <taxon>Pseudomonadota</taxon>
        <taxon>Gammaproteobacteria</taxon>
        <taxon>Salinisphaerales</taxon>
        <taxon>Salinisphaeraceae</taxon>
        <taxon>Salinisphaera</taxon>
    </lineage>
</organism>
<proteinExistence type="predicted"/>